<organism evidence="3 4">
    <name type="scientific">Piloderma croceum (strain F 1598)</name>
    <dbReference type="NCBI Taxonomy" id="765440"/>
    <lineage>
        <taxon>Eukaryota</taxon>
        <taxon>Fungi</taxon>
        <taxon>Dikarya</taxon>
        <taxon>Basidiomycota</taxon>
        <taxon>Agaricomycotina</taxon>
        <taxon>Agaricomycetes</taxon>
        <taxon>Agaricomycetidae</taxon>
        <taxon>Atheliales</taxon>
        <taxon>Atheliaceae</taxon>
        <taxon>Piloderma</taxon>
    </lineage>
</organism>
<protein>
    <recommendedName>
        <fullName evidence="2">BTB domain-containing protein</fullName>
    </recommendedName>
</protein>
<dbReference type="Proteomes" id="UP000054166">
    <property type="component" value="Unassembled WGS sequence"/>
</dbReference>
<gene>
    <name evidence="3" type="ORF">PILCRDRAFT_652314</name>
</gene>
<reference evidence="4" key="2">
    <citation type="submission" date="2015-01" db="EMBL/GenBank/DDBJ databases">
        <title>Evolutionary Origins and Diversification of the Mycorrhizal Mutualists.</title>
        <authorList>
            <consortium name="DOE Joint Genome Institute"/>
            <consortium name="Mycorrhizal Genomics Consortium"/>
            <person name="Kohler A."/>
            <person name="Kuo A."/>
            <person name="Nagy L.G."/>
            <person name="Floudas D."/>
            <person name="Copeland A."/>
            <person name="Barry K.W."/>
            <person name="Cichocki N."/>
            <person name="Veneault-Fourrey C."/>
            <person name="LaButti K."/>
            <person name="Lindquist E.A."/>
            <person name="Lipzen A."/>
            <person name="Lundell T."/>
            <person name="Morin E."/>
            <person name="Murat C."/>
            <person name="Riley R."/>
            <person name="Ohm R."/>
            <person name="Sun H."/>
            <person name="Tunlid A."/>
            <person name="Henrissat B."/>
            <person name="Grigoriev I.V."/>
            <person name="Hibbett D.S."/>
            <person name="Martin F."/>
        </authorList>
    </citation>
    <scope>NUCLEOTIDE SEQUENCE [LARGE SCALE GENOMIC DNA]</scope>
    <source>
        <strain evidence="4">F 1598</strain>
    </source>
</reference>
<keyword evidence="4" id="KW-1185">Reference proteome</keyword>
<evidence type="ECO:0000313" key="3">
    <source>
        <dbReference type="EMBL" id="KIM76189.1"/>
    </source>
</evidence>
<reference evidence="3 4" key="1">
    <citation type="submission" date="2014-04" db="EMBL/GenBank/DDBJ databases">
        <authorList>
            <consortium name="DOE Joint Genome Institute"/>
            <person name="Kuo A."/>
            <person name="Tarkka M."/>
            <person name="Buscot F."/>
            <person name="Kohler A."/>
            <person name="Nagy L.G."/>
            <person name="Floudas D."/>
            <person name="Copeland A."/>
            <person name="Barry K.W."/>
            <person name="Cichocki N."/>
            <person name="Veneault-Fourrey C."/>
            <person name="LaButti K."/>
            <person name="Lindquist E.A."/>
            <person name="Lipzen A."/>
            <person name="Lundell T."/>
            <person name="Morin E."/>
            <person name="Murat C."/>
            <person name="Sun H."/>
            <person name="Tunlid A."/>
            <person name="Henrissat B."/>
            <person name="Grigoriev I.V."/>
            <person name="Hibbett D.S."/>
            <person name="Martin F."/>
            <person name="Nordberg H.P."/>
            <person name="Cantor M.N."/>
            <person name="Hua S.X."/>
        </authorList>
    </citation>
    <scope>NUCLEOTIDE SEQUENCE [LARGE SCALE GENOMIC DNA]</scope>
    <source>
        <strain evidence="3 4">F 1598</strain>
    </source>
</reference>
<sequence length="331" mass="38003">MDPQLSQRSRLQQPKPESVSQIKRSDPWFDDGTVIIQAGDTQFRAYRGILTVCSPIFQDMFSIPQPTAEAELVDGCPVVHVSDSAEDWQYVLRALCERRYVSLGGSLSLSVIAAFLRLGRKYEIAQLHTEALTRLNYEFPSTLEKCEEMVYSTMIEDDRPLASLVFEVIELAHEHNLRHLLPWAYTVCCHHITFEDIFGTFDLDNGRRIKLANDDQRICIIGWRDLVSVQTKLPFFWLSNDGNPIWDELVAACSSKRRCIAARQKLRDEIFCHGESPKCCAMTFWDTEWGVDMCGVCGAEAKEMHHQALVKLWYRLPTIFGLPGWDKIHEE</sequence>
<dbReference type="Gene3D" id="3.30.710.10">
    <property type="entry name" value="Potassium Channel Kv1.1, Chain A"/>
    <property type="match status" value="1"/>
</dbReference>
<feature type="compositionally biased region" description="Polar residues" evidence="1">
    <location>
        <begin position="1"/>
        <end position="12"/>
    </location>
</feature>
<dbReference type="HOGENOM" id="CLU_033082_3_2_1"/>
<evidence type="ECO:0000313" key="4">
    <source>
        <dbReference type="Proteomes" id="UP000054166"/>
    </source>
</evidence>
<dbReference type="EMBL" id="KN833037">
    <property type="protein sequence ID" value="KIM76189.1"/>
    <property type="molecule type" value="Genomic_DNA"/>
</dbReference>
<dbReference type="PROSITE" id="PS50097">
    <property type="entry name" value="BTB"/>
    <property type="match status" value="1"/>
</dbReference>
<feature type="domain" description="BTB" evidence="2">
    <location>
        <begin position="30"/>
        <end position="62"/>
    </location>
</feature>
<accession>A0A0C3F8L8</accession>
<name>A0A0C3F8L8_PILCF</name>
<dbReference type="InterPro" id="IPR000210">
    <property type="entry name" value="BTB/POZ_dom"/>
</dbReference>
<dbReference type="Pfam" id="PF00651">
    <property type="entry name" value="BTB"/>
    <property type="match status" value="1"/>
</dbReference>
<evidence type="ECO:0000259" key="2">
    <source>
        <dbReference type="PROSITE" id="PS50097"/>
    </source>
</evidence>
<dbReference type="InParanoid" id="A0A0C3F8L8"/>
<dbReference type="InterPro" id="IPR011333">
    <property type="entry name" value="SKP1/BTB/POZ_sf"/>
</dbReference>
<dbReference type="AlphaFoldDB" id="A0A0C3F8L8"/>
<proteinExistence type="predicted"/>
<feature type="region of interest" description="Disordered" evidence="1">
    <location>
        <begin position="1"/>
        <end position="25"/>
    </location>
</feature>
<dbReference type="OrthoDB" id="3027208at2759"/>
<dbReference type="SUPFAM" id="SSF54695">
    <property type="entry name" value="POZ domain"/>
    <property type="match status" value="1"/>
</dbReference>
<evidence type="ECO:0000256" key="1">
    <source>
        <dbReference type="SAM" id="MobiDB-lite"/>
    </source>
</evidence>